<evidence type="ECO:0000313" key="1">
    <source>
        <dbReference type="EMBL" id="MFC0581327.1"/>
    </source>
</evidence>
<name>A0ABV6PAA2_9MICC</name>
<keyword evidence="2" id="KW-1185">Reference proteome</keyword>
<proteinExistence type="predicted"/>
<gene>
    <name evidence="1" type="ORF">ACFFFR_02835</name>
</gene>
<evidence type="ECO:0000313" key="2">
    <source>
        <dbReference type="Proteomes" id="UP001589862"/>
    </source>
</evidence>
<dbReference type="Proteomes" id="UP001589862">
    <property type="component" value="Unassembled WGS sequence"/>
</dbReference>
<reference evidence="1 2" key="1">
    <citation type="submission" date="2024-09" db="EMBL/GenBank/DDBJ databases">
        <authorList>
            <person name="Sun Q."/>
            <person name="Mori K."/>
        </authorList>
    </citation>
    <scope>NUCLEOTIDE SEQUENCE [LARGE SCALE GENOMIC DNA]</scope>
    <source>
        <strain evidence="1 2">NCAIM B.02604</strain>
    </source>
</reference>
<organism evidence="1 2">
    <name type="scientific">Micrococcoides hystricis</name>
    <dbReference type="NCBI Taxonomy" id="1572761"/>
    <lineage>
        <taxon>Bacteria</taxon>
        <taxon>Bacillati</taxon>
        <taxon>Actinomycetota</taxon>
        <taxon>Actinomycetes</taxon>
        <taxon>Micrococcales</taxon>
        <taxon>Micrococcaceae</taxon>
        <taxon>Micrococcoides</taxon>
    </lineage>
</organism>
<accession>A0ABV6PAA2</accession>
<comment type="caution">
    <text evidence="1">The sequence shown here is derived from an EMBL/GenBank/DDBJ whole genome shotgun (WGS) entry which is preliminary data.</text>
</comment>
<dbReference type="RefSeq" id="WP_377458015.1">
    <property type="nucleotide sequence ID" value="NZ_JBHLUB010000003.1"/>
</dbReference>
<protein>
    <submittedName>
        <fullName evidence="1">Uncharacterized protein</fullName>
    </submittedName>
</protein>
<dbReference type="EMBL" id="JBHLUB010000003">
    <property type="protein sequence ID" value="MFC0581327.1"/>
    <property type="molecule type" value="Genomic_DNA"/>
</dbReference>
<sequence>MRWERLFADLEAQEAGQALRQQESNIAEMSRLLASEGTLQENLLDQVGQRAHVHVAGRAGVQHLEVTGVGKDWFSGRENGREVLVQNRHLVSVEPSAESKGNAGRDPRVLTVGFRSTLRELARQRVIVEVSTLVPEVLFTGTIDRVGLDFCVLSQHDPDEFRRARAIRAVQWLALSHITQVSSWR</sequence>